<dbReference type="Proteomes" id="UP000000268">
    <property type="component" value="Plasmid pREB5"/>
</dbReference>
<reference evidence="2 3" key="1">
    <citation type="journal article" date="2008" name="Proc. Natl. Acad. Sci. U.S.A.">
        <title>Niche adaptation and genome expansion in the chlorophyll d-producing cyanobacterium Acaryochloris marina.</title>
        <authorList>
            <person name="Swingley W.D."/>
            <person name="Chen M."/>
            <person name="Cheung P.C."/>
            <person name="Conrad A.L."/>
            <person name="Dejesa L.C."/>
            <person name="Hao J."/>
            <person name="Honchak B.M."/>
            <person name="Karbach L.E."/>
            <person name="Kurdoglu A."/>
            <person name="Lahiri S."/>
            <person name="Mastrian S.D."/>
            <person name="Miyashita H."/>
            <person name="Page L."/>
            <person name="Ramakrishna P."/>
            <person name="Satoh S."/>
            <person name="Sattley W.M."/>
            <person name="Shimada Y."/>
            <person name="Taylor H.L."/>
            <person name="Tomo T."/>
            <person name="Tsuchiya T."/>
            <person name="Wang Z.T."/>
            <person name="Raymond J."/>
            <person name="Mimuro M."/>
            <person name="Blankenship R.E."/>
            <person name="Touchman J.W."/>
        </authorList>
    </citation>
    <scope>NUCLEOTIDE SEQUENCE [LARGE SCALE GENOMIC DNA]</scope>
    <source>
        <strain evidence="3">MBIC 11017</strain>
        <plasmid evidence="3">Plasmid pREB5</plasmid>
    </source>
</reference>
<dbReference type="AlphaFoldDB" id="A8ZPG2"/>
<accession>A8ZPG2</accession>
<evidence type="ECO:0000259" key="1">
    <source>
        <dbReference type="Pfam" id="PF07411"/>
    </source>
</evidence>
<dbReference type="OrthoDB" id="9802792at2"/>
<proteinExistence type="predicted"/>
<dbReference type="Gene3D" id="2.30.29.80">
    <property type="match status" value="1"/>
</dbReference>
<keyword evidence="2" id="KW-0614">Plasmid</keyword>
<dbReference type="Pfam" id="PF07411">
    <property type="entry name" value="DUF1508"/>
    <property type="match status" value="2"/>
</dbReference>
<name>A8ZPG2_ACAM1</name>
<dbReference type="InterPro" id="IPR010879">
    <property type="entry name" value="DUF1508"/>
</dbReference>
<protein>
    <recommendedName>
        <fullName evidence="1">DUF1508 domain-containing protein</fullName>
    </recommendedName>
</protein>
<evidence type="ECO:0000313" key="3">
    <source>
        <dbReference type="Proteomes" id="UP000000268"/>
    </source>
</evidence>
<sequence length="113" mass="12326">MGKKFELKVAANNQFHFNLKAGNGQVILTSEMYTTKAAALKGINSVQTNAPHDNLYDRRESKRQEPYFVLKATNGQIIGNSEMYSSTSAMENGISSVKTNAPGAPVEDLTVDN</sequence>
<geneLocation type="plasmid" evidence="2 3">
    <name>pREB5</name>
</geneLocation>
<dbReference type="HOGENOM" id="CLU_163886_0_0_3"/>
<feature type="domain" description="DUF1508" evidence="1">
    <location>
        <begin position="11"/>
        <end position="57"/>
    </location>
</feature>
<dbReference type="InterPro" id="IPR036913">
    <property type="entry name" value="YegP-like_sf"/>
</dbReference>
<evidence type="ECO:0000313" key="2">
    <source>
        <dbReference type="EMBL" id="ABW32898.1"/>
    </source>
</evidence>
<dbReference type="RefSeq" id="WP_012167954.1">
    <property type="nucleotide sequence ID" value="NC_009930.1"/>
</dbReference>
<dbReference type="EMBL" id="CP000842">
    <property type="protein sequence ID" value="ABW32898.1"/>
    <property type="molecule type" value="Genomic_DNA"/>
</dbReference>
<gene>
    <name evidence="2" type="ordered locus">AM1_E0129</name>
</gene>
<dbReference type="SUPFAM" id="SSF160113">
    <property type="entry name" value="YegP-like"/>
    <property type="match status" value="2"/>
</dbReference>
<dbReference type="PANTHER" id="PTHR40606">
    <property type="match status" value="1"/>
</dbReference>
<organism evidence="2 3">
    <name type="scientific">Acaryochloris marina (strain MBIC 11017)</name>
    <dbReference type="NCBI Taxonomy" id="329726"/>
    <lineage>
        <taxon>Bacteria</taxon>
        <taxon>Bacillati</taxon>
        <taxon>Cyanobacteriota</taxon>
        <taxon>Cyanophyceae</taxon>
        <taxon>Acaryochloridales</taxon>
        <taxon>Acaryochloridaceae</taxon>
        <taxon>Acaryochloris</taxon>
    </lineage>
</organism>
<keyword evidence="3" id="KW-1185">Reference proteome</keyword>
<dbReference type="InterPro" id="IPR051141">
    <property type="entry name" value="UPF0339_domain"/>
</dbReference>
<dbReference type="PANTHER" id="PTHR40606:SF1">
    <property type="entry name" value="UPF0339 PROTEIN YEGP"/>
    <property type="match status" value="1"/>
</dbReference>
<feature type="domain" description="DUF1508" evidence="1">
    <location>
        <begin position="62"/>
        <end position="108"/>
    </location>
</feature>
<dbReference type="KEGG" id="amr:AM1_E0129"/>